<dbReference type="SUPFAM" id="SSF53092">
    <property type="entry name" value="Creatinase/prolidase N-terminal domain"/>
    <property type="match status" value="1"/>
</dbReference>
<dbReference type="STRING" id="307972.A0A2G8KQL4"/>
<dbReference type="Gene3D" id="3.40.350.10">
    <property type="entry name" value="Creatinase/prolidase N-terminal domain"/>
    <property type="match status" value="1"/>
</dbReference>
<evidence type="ECO:0000313" key="3">
    <source>
        <dbReference type="Proteomes" id="UP000230750"/>
    </source>
</evidence>
<organism evidence="2 3">
    <name type="scientific">Stichopus japonicus</name>
    <name type="common">Sea cucumber</name>
    <dbReference type="NCBI Taxonomy" id="307972"/>
    <lineage>
        <taxon>Eukaryota</taxon>
        <taxon>Metazoa</taxon>
        <taxon>Echinodermata</taxon>
        <taxon>Eleutherozoa</taxon>
        <taxon>Echinozoa</taxon>
        <taxon>Holothuroidea</taxon>
        <taxon>Aspidochirotacea</taxon>
        <taxon>Aspidochirotida</taxon>
        <taxon>Stichopodidae</taxon>
        <taxon>Apostichopus</taxon>
    </lineage>
</organism>
<dbReference type="PANTHER" id="PTHR46112">
    <property type="entry name" value="AMINOPEPTIDASE"/>
    <property type="match status" value="1"/>
</dbReference>
<dbReference type="InterPro" id="IPR029149">
    <property type="entry name" value="Creatin/AminoP/Spt16_N"/>
</dbReference>
<dbReference type="Pfam" id="PF01321">
    <property type="entry name" value="Creatinase_N"/>
    <property type="match status" value="1"/>
</dbReference>
<name>A0A2G8KQL4_STIJA</name>
<sequence>MSWRDRWKWHFPGLYHLKKKGNMFRTLQLKTLAKRLTQQKTKWIPIAQKSSISADLMPSLKRMENGVKVKNTFSKDEMHGRISKLRKHMEENSIGAVLFTSVHNVNYYSDFMYCSFGRTFGAVVTMDKVTTFSAGIDGDNPGEERQWETT</sequence>
<dbReference type="InterPro" id="IPR000587">
    <property type="entry name" value="Creatinase_N"/>
</dbReference>
<comment type="caution">
    <text evidence="2">The sequence shown here is derived from an EMBL/GenBank/DDBJ whole genome shotgun (WGS) entry which is preliminary data.</text>
</comment>
<dbReference type="InterPro" id="IPR050659">
    <property type="entry name" value="Peptidase_M24B"/>
</dbReference>
<dbReference type="AlphaFoldDB" id="A0A2G8KQL4"/>
<accession>A0A2G8KQL4</accession>
<protein>
    <recommendedName>
        <fullName evidence="1">Creatinase N-terminal domain-containing protein</fullName>
    </recommendedName>
</protein>
<dbReference type="OrthoDB" id="4215474at2759"/>
<dbReference type="PANTHER" id="PTHR46112:SF2">
    <property type="entry name" value="XAA-PRO AMINOPEPTIDASE P-RELATED"/>
    <property type="match status" value="1"/>
</dbReference>
<evidence type="ECO:0000259" key="1">
    <source>
        <dbReference type="Pfam" id="PF01321"/>
    </source>
</evidence>
<keyword evidence="3" id="KW-1185">Reference proteome</keyword>
<proteinExistence type="predicted"/>
<evidence type="ECO:0000313" key="2">
    <source>
        <dbReference type="EMBL" id="PIK50296.1"/>
    </source>
</evidence>
<dbReference type="Proteomes" id="UP000230750">
    <property type="component" value="Unassembled WGS sequence"/>
</dbReference>
<reference evidence="2 3" key="1">
    <citation type="journal article" date="2017" name="PLoS Biol.">
        <title>The sea cucumber genome provides insights into morphological evolution and visceral regeneration.</title>
        <authorList>
            <person name="Zhang X."/>
            <person name="Sun L."/>
            <person name="Yuan J."/>
            <person name="Sun Y."/>
            <person name="Gao Y."/>
            <person name="Zhang L."/>
            <person name="Li S."/>
            <person name="Dai H."/>
            <person name="Hamel J.F."/>
            <person name="Liu C."/>
            <person name="Yu Y."/>
            <person name="Liu S."/>
            <person name="Lin W."/>
            <person name="Guo K."/>
            <person name="Jin S."/>
            <person name="Xu P."/>
            <person name="Storey K.B."/>
            <person name="Huan P."/>
            <person name="Zhang T."/>
            <person name="Zhou Y."/>
            <person name="Zhang J."/>
            <person name="Lin C."/>
            <person name="Li X."/>
            <person name="Xing L."/>
            <person name="Huo D."/>
            <person name="Sun M."/>
            <person name="Wang L."/>
            <person name="Mercier A."/>
            <person name="Li F."/>
            <person name="Yang H."/>
            <person name="Xiang J."/>
        </authorList>
    </citation>
    <scope>NUCLEOTIDE SEQUENCE [LARGE SCALE GENOMIC DNA]</scope>
    <source>
        <strain evidence="2">Shaxun</strain>
        <tissue evidence="2">Muscle</tissue>
    </source>
</reference>
<feature type="domain" description="Creatinase N-terminal" evidence="1">
    <location>
        <begin position="81"/>
        <end position="129"/>
    </location>
</feature>
<dbReference type="EMBL" id="MRZV01000425">
    <property type="protein sequence ID" value="PIK50296.1"/>
    <property type="molecule type" value="Genomic_DNA"/>
</dbReference>
<gene>
    <name evidence="2" type="ORF">BSL78_12816</name>
</gene>